<feature type="compositionally biased region" description="Basic and acidic residues" evidence="1">
    <location>
        <begin position="9"/>
        <end position="20"/>
    </location>
</feature>
<proteinExistence type="predicted"/>
<feature type="region of interest" description="Disordered" evidence="1">
    <location>
        <begin position="541"/>
        <end position="611"/>
    </location>
</feature>
<organism evidence="2 3">
    <name type="scientific">Rhodotorula mucilaginosa</name>
    <name type="common">Yeast</name>
    <name type="synonym">Rhodotorula rubra</name>
    <dbReference type="NCBI Taxonomy" id="5537"/>
    <lineage>
        <taxon>Eukaryota</taxon>
        <taxon>Fungi</taxon>
        <taxon>Dikarya</taxon>
        <taxon>Basidiomycota</taxon>
        <taxon>Pucciniomycotina</taxon>
        <taxon>Microbotryomycetes</taxon>
        <taxon>Sporidiobolales</taxon>
        <taxon>Sporidiobolaceae</taxon>
        <taxon>Rhodotorula</taxon>
    </lineage>
</organism>
<comment type="caution">
    <text evidence="2">The sequence shown here is derived from an EMBL/GenBank/DDBJ whole genome shotgun (WGS) entry which is preliminary data.</text>
</comment>
<feature type="compositionally biased region" description="Low complexity" evidence="1">
    <location>
        <begin position="346"/>
        <end position="375"/>
    </location>
</feature>
<dbReference type="Proteomes" id="UP000777482">
    <property type="component" value="Unassembled WGS sequence"/>
</dbReference>
<dbReference type="AlphaFoldDB" id="A0A9P6W6B7"/>
<gene>
    <name evidence="2" type="ORF">C6P46_005954</name>
</gene>
<feature type="region of interest" description="Disordered" evidence="1">
    <location>
        <begin position="251"/>
        <end position="388"/>
    </location>
</feature>
<evidence type="ECO:0000313" key="3">
    <source>
        <dbReference type="Proteomes" id="UP000777482"/>
    </source>
</evidence>
<evidence type="ECO:0000256" key="1">
    <source>
        <dbReference type="SAM" id="MobiDB-lite"/>
    </source>
</evidence>
<protein>
    <submittedName>
        <fullName evidence="2">Uncharacterized protein</fullName>
    </submittedName>
</protein>
<dbReference type="OrthoDB" id="2162449at2759"/>
<feature type="region of interest" description="Disordered" evidence="1">
    <location>
        <begin position="404"/>
        <end position="437"/>
    </location>
</feature>
<sequence length="753" mass="76699">MSAASRRGTGVDHAYRREQGDSAAEPNARSPVAVVASTSPLRPAMAADADVQRTLLVLFAPEAHLGAPYARRILSGAGLVVVKEDKLSGEELEEAGIDVDDGGSGDQHQRTSHLAMVVEGANAVACARELRTGACVAVHLSGEQECERLTKVALCYRLATECPTLRTFAAPSLDAATMAIEILFPCLDEPKEETAAVATVTTSNAAPKPFALSNAAFEAKQEAAPAPAVERRLSPAIEKALAEVEAREEQQRLRKISRSSRGSGAASGTASPLASRDQSNNGTDVEATTFERRVFTRARSPSPEPESFAGTDAERDVQDPEPTTQSPSPVPEQVDENLQRPIATPARSRASSALSHLSRASSTQSATTSNGFKARPAPPSSSKPAIQPRMTKAAALRLGIALPPATPRRSTINVPSPAAAAAAPTPQTSRATPRSLAQPTIMPRLTKAAALRLGQPDPSAATTPRVRQSISTAERVALDRARRQSALGAAATSTTTTTTTRGAKVVEVRMSRAALLRQGLDASAPPSSSVNRTKGIITAGRASLGSSMPGPSTAAASGRPSTGTGLGPVSAELKALREPAIAPRMTKAASLRTGGGAGGAGAKGAAGRPSLLSSSSLANARATCASSSAAVGGSATTAAAGDRTYRPASATGGSLSSSASASRPASSASAGPRKSLSLSKGTTTTTSRTAAPPPPPPTLTPRLNKAAELRKAKLQETAAVAVGGNAAPALRGSTGTTAATPPSRKGKTLNERN</sequence>
<feature type="compositionally biased region" description="Gly residues" evidence="1">
    <location>
        <begin position="593"/>
        <end position="604"/>
    </location>
</feature>
<dbReference type="EMBL" id="PUHQ01000007">
    <property type="protein sequence ID" value="KAG0665860.1"/>
    <property type="molecule type" value="Genomic_DNA"/>
</dbReference>
<accession>A0A9P6W6B7</accession>
<feature type="region of interest" description="Disordered" evidence="1">
    <location>
        <begin position="1"/>
        <end position="31"/>
    </location>
</feature>
<feature type="compositionally biased region" description="Low complexity" evidence="1">
    <location>
        <begin position="718"/>
        <end position="729"/>
    </location>
</feature>
<keyword evidence="3" id="KW-1185">Reference proteome</keyword>
<reference evidence="2 3" key="1">
    <citation type="submission" date="2020-11" db="EMBL/GenBank/DDBJ databases">
        <title>Kefir isolates.</title>
        <authorList>
            <person name="Marcisauskas S."/>
            <person name="Kim Y."/>
            <person name="Blasche S."/>
        </authorList>
    </citation>
    <scope>NUCLEOTIDE SEQUENCE [LARGE SCALE GENOMIC DNA]</scope>
    <source>
        <strain evidence="2 3">KR</strain>
    </source>
</reference>
<feature type="compositionally biased region" description="Low complexity" evidence="1">
    <location>
        <begin position="415"/>
        <end position="435"/>
    </location>
</feature>
<feature type="region of interest" description="Disordered" evidence="1">
    <location>
        <begin position="625"/>
        <end position="704"/>
    </location>
</feature>
<evidence type="ECO:0000313" key="2">
    <source>
        <dbReference type="EMBL" id="KAG0665860.1"/>
    </source>
</evidence>
<feature type="region of interest" description="Disordered" evidence="1">
    <location>
        <begin position="718"/>
        <end position="753"/>
    </location>
</feature>
<feature type="compositionally biased region" description="Low complexity" evidence="1">
    <location>
        <begin position="259"/>
        <end position="271"/>
    </location>
</feature>
<feature type="compositionally biased region" description="Low complexity" evidence="1">
    <location>
        <begin position="625"/>
        <end position="672"/>
    </location>
</feature>
<name>A0A9P6W6B7_RHOMI</name>